<accession>A0A1A8AJS3</accession>
<reference evidence="1" key="2">
    <citation type="submission" date="2016-06" db="EMBL/GenBank/DDBJ databases">
        <title>The genome of a short-lived fish provides insights into sex chromosome evolution and the genetic control of aging.</title>
        <authorList>
            <person name="Reichwald K."/>
            <person name="Felder M."/>
            <person name="Petzold A."/>
            <person name="Koch P."/>
            <person name="Groth M."/>
            <person name="Platzer M."/>
        </authorList>
    </citation>
    <scope>NUCLEOTIDE SEQUENCE</scope>
    <source>
        <tissue evidence="1">Brain</tissue>
    </source>
</reference>
<gene>
    <name evidence="1" type="primary">P2RX3</name>
</gene>
<feature type="non-terminal residue" evidence="1">
    <location>
        <position position="1"/>
    </location>
</feature>
<evidence type="ECO:0000313" key="1">
    <source>
        <dbReference type="EMBL" id="SBP55294.1"/>
    </source>
</evidence>
<sequence length="197" mass="21363">RFSGSLTRLLQDLCWRGAQSVFLLAIPGSGSSMSGPIAVAWDLAGPQLRSVPMVLHRRGISPTNLLLLPTSSAVSSTSRIVHQDSTSISFALINARSIRNKTFTLRDLFRDRALDFLCVVESWIAPVESAALAETLPAACSFINSPRQCGRGGGFLAIFKSSFTSNPFSFSTKITSFELSAFEPAISPDHHLQISYQ</sequence>
<dbReference type="PANTHER" id="PTHR46670">
    <property type="entry name" value="ENDO/EXONUCLEASE/PHOSPHATASE DOMAIN-CONTAINING PROTEIN"/>
    <property type="match status" value="1"/>
</dbReference>
<proteinExistence type="predicted"/>
<dbReference type="EMBL" id="HADY01016809">
    <property type="protein sequence ID" value="SBP55294.1"/>
    <property type="molecule type" value="Transcribed_RNA"/>
</dbReference>
<organism evidence="1">
    <name type="scientific">Nothobranchius furzeri</name>
    <name type="common">Turquoise killifish</name>
    <dbReference type="NCBI Taxonomy" id="105023"/>
    <lineage>
        <taxon>Eukaryota</taxon>
        <taxon>Metazoa</taxon>
        <taxon>Chordata</taxon>
        <taxon>Craniata</taxon>
        <taxon>Vertebrata</taxon>
        <taxon>Euteleostomi</taxon>
        <taxon>Actinopterygii</taxon>
        <taxon>Neopterygii</taxon>
        <taxon>Teleostei</taxon>
        <taxon>Neoteleostei</taxon>
        <taxon>Acanthomorphata</taxon>
        <taxon>Ovalentaria</taxon>
        <taxon>Atherinomorphae</taxon>
        <taxon>Cyprinodontiformes</taxon>
        <taxon>Nothobranchiidae</taxon>
        <taxon>Nothobranchius</taxon>
    </lineage>
</organism>
<name>A0A1A8AJS3_NOTFU</name>
<dbReference type="AlphaFoldDB" id="A0A1A8AJS3"/>
<feature type="non-terminal residue" evidence="1">
    <location>
        <position position="197"/>
    </location>
</feature>
<keyword evidence="1" id="KW-0675">Receptor</keyword>
<dbReference type="PANTHER" id="PTHR46670:SF3">
    <property type="entry name" value="ENDONUCLEASE_EXONUCLEASE_PHOSPHATASE DOMAIN-CONTAINING PROTEIN"/>
    <property type="match status" value="1"/>
</dbReference>
<protein>
    <submittedName>
        <fullName evidence="1">Purinergic receptor P2X, ligand-gated ion channel, 3</fullName>
    </submittedName>
</protein>
<reference evidence="1" key="1">
    <citation type="submission" date="2016-05" db="EMBL/GenBank/DDBJ databases">
        <authorList>
            <person name="Lavstsen T."/>
            <person name="Jespersen J.S."/>
        </authorList>
    </citation>
    <scope>NUCLEOTIDE SEQUENCE</scope>
    <source>
        <tissue evidence="1">Brain</tissue>
    </source>
</reference>